<dbReference type="EMBL" id="QMEY01000006">
    <property type="protein sequence ID" value="RBQ18788.1"/>
    <property type="molecule type" value="Genomic_DNA"/>
</dbReference>
<dbReference type="SUPFAM" id="SSF47090">
    <property type="entry name" value="PGBD-like"/>
    <property type="match status" value="1"/>
</dbReference>
<dbReference type="OrthoDB" id="3268648at2"/>
<dbReference type="InterPro" id="IPR036365">
    <property type="entry name" value="PGBD-like_sf"/>
</dbReference>
<feature type="transmembrane region" description="Helical" evidence="4">
    <location>
        <begin position="27"/>
        <end position="48"/>
    </location>
</feature>
<dbReference type="GO" id="GO:0030313">
    <property type="term" value="C:cell envelope"/>
    <property type="evidence" value="ECO:0007669"/>
    <property type="project" value="UniProtKB-SubCell"/>
</dbReference>
<evidence type="ECO:0000313" key="6">
    <source>
        <dbReference type="EMBL" id="RBQ18788.1"/>
    </source>
</evidence>
<evidence type="ECO:0000259" key="5">
    <source>
        <dbReference type="Pfam" id="PF01471"/>
    </source>
</evidence>
<evidence type="ECO:0000256" key="3">
    <source>
        <dbReference type="SAM" id="MobiDB-lite"/>
    </source>
</evidence>
<dbReference type="PANTHER" id="PTHR32347">
    <property type="entry name" value="EFFLUX SYSTEM COMPONENT YKNX-RELATED"/>
    <property type="match status" value="1"/>
</dbReference>
<accession>A0A366LXU0</accession>
<dbReference type="Gene3D" id="2.40.420.20">
    <property type="match status" value="1"/>
</dbReference>
<keyword evidence="4" id="KW-0472">Membrane</keyword>
<comment type="caution">
    <text evidence="6">The sequence shown here is derived from an EMBL/GenBank/DDBJ whole genome shotgun (WGS) entry which is preliminary data.</text>
</comment>
<evidence type="ECO:0000256" key="4">
    <source>
        <dbReference type="SAM" id="Phobius"/>
    </source>
</evidence>
<feature type="region of interest" description="Disordered" evidence="3">
    <location>
        <begin position="78"/>
        <end position="98"/>
    </location>
</feature>
<dbReference type="Pfam" id="PF01471">
    <property type="entry name" value="PG_binding_1"/>
    <property type="match status" value="1"/>
</dbReference>
<keyword evidence="4" id="KW-0812">Transmembrane</keyword>
<dbReference type="InterPro" id="IPR002477">
    <property type="entry name" value="Peptidoglycan-bd-like"/>
</dbReference>
<organism evidence="6 7">
    <name type="scientific">Spongiactinospora rosea</name>
    <dbReference type="NCBI Taxonomy" id="2248750"/>
    <lineage>
        <taxon>Bacteria</taxon>
        <taxon>Bacillati</taxon>
        <taxon>Actinomycetota</taxon>
        <taxon>Actinomycetes</taxon>
        <taxon>Streptosporangiales</taxon>
        <taxon>Streptosporangiaceae</taxon>
        <taxon>Spongiactinospora</taxon>
    </lineage>
</organism>
<keyword evidence="4" id="KW-1133">Transmembrane helix</keyword>
<dbReference type="AlphaFoldDB" id="A0A366LXU0"/>
<keyword evidence="7" id="KW-1185">Reference proteome</keyword>
<reference evidence="6 7" key="1">
    <citation type="submission" date="2018-06" db="EMBL/GenBank/DDBJ databases">
        <title>Sphaerisporangium craniellae sp. nov., isolated from a marine sponge in the South China Sea.</title>
        <authorList>
            <person name="Li L."/>
        </authorList>
    </citation>
    <scope>NUCLEOTIDE SEQUENCE [LARGE SCALE GENOMIC DNA]</scope>
    <source>
        <strain evidence="6 7">LHW63015</strain>
    </source>
</reference>
<dbReference type="InterPro" id="IPR050465">
    <property type="entry name" value="UPF0194_transport"/>
</dbReference>
<proteinExistence type="predicted"/>
<gene>
    <name evidence="6" type="ORF">DP939_16340</name>
</gene>
<evidence type="ECO:0000256" key="2">
    <source>
        <dbReference type="ARBA" id="ARBA00023054"/>
    </source>
</evidence>
<evidence type="ECO:0000313" key="7">
    <source>
        <dbReference type="Proteomes" id="UP000253303"/>
    </source>
</evidence>
<dbReference type="Proteomes" id="UP000253303">
    <property type="component" value="Unassembled WGS sequence"/>
</dbReference>
<dbReference type="RefSeq" id="WP_113981573.1">
    <property type="nucleotide sequence ID" value="NZ_QMEY01000006.1"/>
</dbReference>
<feature type="compositionally biased region" description="Polar residues" evidence="3">
    <location>
        <begin position="89"/>
        <end position="98"/>
    </location>
</feature>
<comment type="subcellular location">
    <subcellularLocation>
        <location evidence="1">Cell envelope</location>
    </subcellularLocation>
</comment>
<dbReference type="InterPro" id="IPR036366">
    <property type="entry name" value="PGBDSf"/>
</dbReference>
<dbReference type="Gene3D" id="1.10.101.10">
    <property type="entry name" value="PGBD-like superfamily/PGBD"/>
    <property type="match status" value="1"/>
</dbReference>
<sequence>MGHGTATRHPAPAESDERPRGRRARRVVIAAAVVVVAAGGATAAALTLQATGAPGKDGTPPPLPPATAEVTRQTLTDTTTADGELGYGPSTSVSARTGGTITRLPGTGDRVGRGKPLFKVDDAPVTLLYGALPAYRRMEPGIEGRDVRQLEKNLDALGHDGFTVDDEFTYDTAEAVRDWQEDLGLPETGVVELGQVVFAPGAVRIDAVQAGEGEPARPGGKVLSYTGTERAVTVRLDPADQRLAKKGGKVTITLPDEDTVTGRITEVATVITPGSGQDAEPATSVEVTVSLPGKKAQRATEDYALAAVDVAFTAGRRKDVLTVPVAALVALAEGGFGLEVVSGGTSRHVPVRTGLFAAGRVEVSGAGVAEGTIVGMPK</sequence>
<feature type="region of interest" description="Disordered" evidence="3">
    <location>
        <begin position="1"/>
        <end position="23"/>
    </location>
</feature>
<feature type="domain" description="Peptidoglycan binding-like" evidence="5">
    <location>
        <begin position="144"/>
        <end position="191"/>
    </location>
</feature>
<evidence type="ECO:0000256" key="1">
    <source>
        <dbReference type="ARBA" id="ARBA00004196"/>
    </source>
</evidence>
<keyword evidence="2" id="KW-0175">Coiled coil</keyword>
<protein>
    <submittedName>
        <fullName evidence="6">Efflux RND transporter periplasmic adaptor subunit</fullName>
    </submittedName>
</protein>
<name>A0A366LXU0_9ACTN</name>